<name>Q5ILI7_HETPA</name>
<evidence type="ECO:0000313" key="1">
    <source>
        <dbReference type="EMBL" id="AAU00623.1"/>
    </source>
</evidence>
<dbReference type="EMBL" id="AY700145">
    <property type="protein sequence ID" value="AAU00623.1"/>
    <property type="molecule type" value="Genomic_DNA"/>
</dbReference>
<protein>
    <submittedName>
        <fullName evidence="1">Uncharacterized protein orf257</fullName>
    </submittedName>
</protein>
<dbReference type="RefSeq" id="YP_209608.1">
    <property type="nucleotide sequence ID" value="NC_006862.1"/>
</dbReference>
<organism evidence="1">
    <name type="scientific">Heterostelium pallidum</name>
    <name type="common">Cellular slime mold</name>
    <name type="synonym">Polysphondylium pallidum</name>
    <dbReference type="NCBI Taxonomy" id="13642"/>
    <lineage>
        <taxon>Eukaryota</taxon>
        <taxon>Amoebozoa</taxon>
        <taxon>Evosea</taxon>
        <taxon>Eumycetozoa</taxon>
        <taxon>Dictyostelia</taxon>
        <taxon>Acytosteliales</taxon>
        <taxon>Acytosteliaceae</taxon>
        <taxon>Heterostelium</taxon>
    </lineage>
</organism>
<dbReference type="GeneID" id="3283645"/>
<proteinExistence type="predicted"/>
<sequence>MRKFDPAIEEKYPLKVFDRLISNNDKTLPTRDIMDDIKLIKRLADYMNTSISHIYNQTKTAIDYYTGEDGLEDFQDMMRETTLFRYDEEFLERLILEWDMNEEQKWLELGPEAYWELYDEDAIARRMEEEYNIERPYTFESLLWDLYILWMEMFITCQLYVLARPELKEIEHTIVKMGVSVLLSIKRFFSRTPKTTDELINDDLMFYCQQLARRAAGEPLLTKPPLVLSHPSNFEILLISCKENLKLCWYKIIEYIQ</sequence>
<dbReference type="AlphaFoldDB" id="Q5ILI7"/>
<keyword evidence="1" id="KW-0496">Mitochondrion</keyword>
<gene>
    <name evidence="1" type="primary">orf257</name>
</gene>
<geneLocation type="mitochondrion" evidence="1"/>
<accession>Q5ILI7</accession>
<reference evidence="1" key="1">
    <citation type="submission" date="2004-08" db="EMBL/GenBank/DDBJ databases">
        <title>Complete sequence of Polysphondylium pallidum and Hartmannella vermiformis mitochondrial DNAs.</title>
        <authorList>
            <person name="Burger G."/>
            <person name="Lohan A.J."/>
            <person name="Angata K."/>
            <person name="Lang B.F."/>
            <person name="Gray M.W."/>
        </authorList>
    </citation>
    <scope>NUCLEOTIDE SEQUENCE</scope>
    <source>
        <strain evidence="1">CK8</strain>
    </source>
</reference>